<keyword evidence="2" id="KW-1185">Reference proteome</keyword>
<dbReference type="Gene3D" id="2.80.10.50">
    <property type="match status" value="2"/>
</dbReference>
<dbReference type="PROSITE" id="PS50231">
    <property type="entry name" value="RICIN_B_LECTIN"/>
    <property type="match status" value="1"/>
</dbReference>
<accession>A0ABY8W8C3</accession>
<dbReference type="InterPro" id="IPR035992">
    <property type="entry name" value="Ricin_B-like_lectins"/>
</dbReference>
<evidence type="ECO:0000313" key="2">
    <source>
        <dbReference type="Proteomes" id="UP001240150"/>
    </source>
</evidence>
<evidence type="ECO:0000313" key="1">
    <source>
        <dbReference type="EMBL" id="WIM93361.1"/>
    </source>
</evidence>
<dbReference type="RefSeq" id="WP_284914568.1">
    <property type="nucleotide sequence ID" value="NZ_CP126980.1"/>
</dbReference>
<dbReference type="Proteomes" id="UP001240150">
    <property type="component" value="Chromosome"/>
</dbReference>
<gene>
    <name evidence="1" type="ORF">ACTOB_005338</name>
</gene>
<dbReference type="EMBL" id="CP126980">
    <property type="protein sequence ID" value="WIM93361.1"/>
    <property type="molecule type" value="Genomic_DNA"/>
</dbReference>
<dbReference type="CDD" id="cd00161">
    <property type="entry name" value="beta-trefoil_Ricin-like"/>
    <property type="match status" value="1"/>
</dbReference>
<name>A0ABY8W8C3_9ACTN</name>
<sequence>MTSMVASLRGTVRLVLVLVMASVGLLVVSGGASAQFAGEQHPVKNAGNGLCLQPEAGFDSRILQMTCTGKPDQAWTLLGNGGGRYWFVNGAGAGCISVGDIPIDHGIVVAGNCAITDGSGRTASNAQWVATGAVPGNVVLRTWVGRTTNNFCLDVPGASGSPGLAVQLFTCNGTLAQSWRIGLG</sequence>
<dbReference type="SUPFAM" id="SSF50370">
    <property type="entry name" value="Ricin B-like lectins"/>
    <property type="match status" value="1"/>
</dbReference>
<organism evidence="1 2">
    <name type="scientific">Actinoplanes oblitus</name>
    <dbReference type="NCBI Taxonomy" id="3040509"/>
    <lineage>
        <taxon>Bacteria</taxon>
        <taxon>Bacillati</taxon>
        <taxon>Actinomycetota</taxon>
        <taxon>Actinomycetes</taxon>
        <taxon>Micromonosporales</taxon>
        <taxon>Micromonosporaceae</taxon>
        <taxon>Actinoplanes</taxon>
    </lineage>
</organism>
<protein>
    <submittedName>
        <fullName evidence="1">RICIN domain-containing protein</fullName>
    </submittedName>
</protein>
<reference evidence="1 2" key="1">
    <citation type="submission" date="2023-06" db="EMBL/GenBank/DDBJ databases">
        <authorList>
            <person name="Yushchuk O."/>
            <person name="Binda E."/>
            <person name="Ruckert-Reed C."/>
            <person name="Fedorenko V."/>
            <person name="Kalinowski J."/>
            <person name="Marinelli F."/>
        </authorList>
    </citation>
    <scope>NUCLEOTIDE SEQUENCE [LARGE SCALE GENOMIC DNA]</scope>
    <source>
        <strain evidence="1 2">NRRL 3884</strain>
    </source>
</reference>
<proteinExistence type="predicted"/>